<dbReference type="GO" id="GO:0008094">
    <property type="term" value="F:ATP-dependent activity, acting on DNA"/>
    <property type="evidence" value="ECO:0007669"/>
    <property type="project" value="TreeGrafter"/>
</dbReference>
<dbReference type="SUPFAM" id="SSF57850">
    <property type="entry name" value="RING/U-box"/>
    <property type="match status" value="1"/>
</dbReference>
<evidence type="ECO:0000256" key="1">
    <source>
        <dbReference type="ARBA" id="ARBA00004123"/>
    </source>
</evidence>
<keyword evidence="6 15" id="KW-0347">Helicase</keyword>
<evidence type="ECO:0000256" key="10">
    <source>
        <dbReference type="PROSITE-ProRule" id="PRU00175"/>
    </source>
</evidence>
<evidence type="ECO:0000313" key="15">
    <source>
        <dbReference type="EMBL" id="OWF44406.1"/>
    </source>
</evidence>
<feature type="compositionally biased region" description="Basic residues" evidence="11">
    <location>
        <begin position="703"/>
        <end position="712"/>
    </location>
</feature>
<dbReference type="GO" id="GO:0005634">
    <property type="term" value="C:nucleus"/>
    <property type="evidence" value="ECO:0007669"/>
    <property type="project" value="UniProtKB-SubCell"/>
</dbReference>
<feature type="domain" description="RING-type" evidence="12">
    <location>
        <begin position="1236"/>
        <end position="1275"/>
    </location>
</feature>
<keyword evidence="7" id="KW-0862">Zinc</keyword>
<dbReference type="PROSITE" id="PS50089">
    <property type="entry name" value="ZF_RING_2"/>
    <property type="match status" value="1"/>
</dbReference>
<dbReference type="InterPro" id="IPR013083">
    <property type="entry name" value="Znf_RING/FYVE/PHD"/>
</dbReference>
<dbReference type="GO" id="GO:0003676">
    <property type="term" value="F:nucleic acid binding"/>
    <property type="evidence" value="ECO:0007669"/>
    <property type="project" value="InterPro"/>
</dbReference>
<dbReference type="InterPro" id="IPR050628">
    <property type="entry name" value="SNF2_RAD54_helicase_TF"/>
</dbReference>
<evidence type="ECO:0000256" key="2">
    <source>
        <dbReference type="ARBA" id="ARBA00022723"/>
    </source>
</evidence>
<evidence type="ECO:0000256" key="4">
    <source>
        <dbReference type="ARBA" id="ARBA00022771"/>
    </source>
</evidence>
<feature type="compositionally biased region" description="Polar residues" evidence="11">
    <location>
        <begin position="176"/>
        <end position="192"/>
    </location>
</feature>
<name>A0A210Q6P6_MIZYE</name>
<accession>A0A210Q6P6</accession>
<dbReference type="Pfam" id="PF00176">
    <property type="entry name" value="SNF2-rel_dom"/>
    <property type="match status" value="1"/>
</dbReference>
<dbReference type="Gene3D" id="3.30.70.2330">
    <property type="match status" value="1"/>
</dbReference>
<dbReference type="GO" id="GO:0004386">
    <property type="term" value="F:helicase activity"/>
    <property type="evidence" value="ECO:0007669"/>
    <property type="project" value="UniProtKB-KW"/>
</dbReference>
<dbReference type="GO" id="GO:0016818">
    <property type="term" value="F:hydrolase activity, acting on acid anhydrides, in phosphorus-containing anhydrides"/>
    <property type="evidence" value="ECO:0007669"/>
    <property type="project" value="InterPro"/>
</dbReference>
<evidence type="ECO:0000256" key="9">
    <source>
        <dbReference type="ARBA" id="ARBA00023242"/>
    </source>
</evidence>
<evidence type="ECO:0000259" key="14">
    <source>
        <dbReference type="PROSITE" id="PS51194"/>
    </source>
</evidence>
<dbReference type="Gene3D" id="3.30.40.10">
    <property type="entry name" value="Zinc/RING finger domain, C3HC4 (zinc finger)"/>
    <property type="match status" value="1"/>
</dbReference>
<dbReference type="GO" id="GO:0006281">
    <property type="term" value="P:DNA repair"/>
    <property type="evidence" value="ECO:0007669"/>
    <property type="project" value="TreeGrafter"/>
</dbReference>
<dbReference type="Pfam" id="PF08797">
    <property type="entry name" value="HIRAN"/>
    <property type="match status" value="1"/>
</dbReference>
<dbReference type="SMART" id="SM00910">
    <property type="entry name" value="HIRAN"/>
    <property type="match status" value="1"/>
</dbReference>
<reference evidence="15 16" key="1">
    <citation type="journal article" date="2017" name="Nat. Ecol. Evol.">
        <title>Scallop genome provides insights into evolution of bilaterian karyotype and development.</title>
        <authorList>
            <person name="Wang S."/>
            <person name="Zhang J."/>
            <person name="Jiao W."/>
            <person name="Li J."/>
            <person name="Xun X."/>
            <person name="Sun Y."/>
            <person name="Guo X."/>
            <person name="Huan P."/>
            <person name="Dong B."/>
            <person name="Zhang L."/>
            <person name="Hu X."/>
            <person name="Sun X."/>
            <person name="Wang J."/>
            <person name="Zhao C."/>
            <person name="Wang Y."/>
            <person name="Wang D."/>
            <person name="Huang X."/>
            <person name="Wang R."/>
            <person name="Lv J."/>
            <person name="Li Y."/>
            <person name="Zhang Z."/>
            <person name="Liu B."/>
            <person name="Lu W."/>
            <person name="Hui Y."/>
            <person name="Liang J."/>
            <person name="Zhou Z."/>
            <person name="Hou R."/>
            <person name="Li X."/>
            <person name="Liu Y."/>
            <person name="Li H."/>
            <person name="Ning X."/>
            <person name="Lin Y."/>
            <person name="Zhao L."/>
            <person name="Xing Q."/>
            <person name="Dou J."/>
            <person name="Li Y."/>
            <person name="Mao J."/>
            <person name="Guo H."/>
            <person name="Dou H."/>
            <person name="Li T."/>
            <person name="Mu C."/>
            <person name="Jiang W."/>
            <person name="Fu Q."/>
            <person name="Fu X."/>
            <person name="Miao Y."/>
            <person name="Liu J."/>
            <person name="Yu Q."/>
            <person name="Li R."/>
            <person name="Liao H."/>
            <person name="Li X."/>
            <person name="Kong Y."/>
            <person name="Jiang Z."/>
            <person name="Chourrout D."/>
            <person name="Li R."/>
            <person name="Bao Z."/>
        </authorList>
    </citation>
    <scope>NUCLEOTIDE SEQUENCE [LARGE SCALE GENOMIC DNA]</scope>
    <source>
        <strain evidence="15 16">PY_sf001</strain>
    </source>
</reference>
<proteinExistence type="predicted"/>
<gene>
    <name evidence="15" type="ORF">KP79_PYT20508</name>
</gene>
<dbReference type="Proteomes" id="UP000242188">
    <property type="component" value="Unassembled WGS sequence"/>
</dbReference>
<keyword evidence="9" id="KW-0539">Nucleus</keyword>
<sequence>MSVHECAQNSLGRKKTKAKKKWRKRSFSNTWNRFNNYEDRSNYKWPYAGAANLGPIVIGDDMGHDDLDDEVLLGHLRGNIVGIQYYRGTVNNNEMVAIEREPHNKYDCNAIRILNVGGQQVGHIKRELAKPLTHIMDNGWARLEGIVPFGSSNMYTMPINMTLWGKPEFRQQTADKLSGQGFNPTEPSSNLDQAGGSGMGMATPRRTYLTPEEMKNELDELFENLDEGDKTSTANPAKAIVTPMYTHQKQALNWMIQRENGSKLPPFWEEKKGRYFNSVTVFTTDKRPQSVRGGILADDMGLGKTLEMIALIMTNFKDGLPLAVPVPGRVRQSKQKRTQRLDCYKLEPKPMAMRKVNLKREKMSDFIVDDSKPSTSYARKFVRNISAPGNLQRSRLPYLPDDDISDSDSSVDSVEDYDDSQQSSMVKKEDPDFVPKGCPSKENMAMMSSRPKRQSKRKVRYTVNGDSDVALQDSPSRSTPKEVAKHHVAAASSGKLTFSSGQDSATLSSPSTEYITPTGDLDNRFINSAKPDNVLSSVTGHKSAEDTVVTPRAMTETQDSKVRDVTKTAKAEQIDGLKKEIQMPSIGATQSCVSVGESILQPKEGSVVIDSDTVKDSTVHTCTAVSTGVAVLEGPDLEVTEHGDTGDQCITSESTVNSIDMGTEKPVSGQEKTTEPEISKNKKPAKSKARLAPVMLAPTTSGRPRRNAKKPARYAASSDSEVENSPMKKVRVNMGGESRSVVSRNRGKGKGKAKTKLENWATEIKDQVKNMEESVNLSKVEVKNQVKNMEESVDLSKVEVKNQGKNMEESVDLSKVETKNQVKSMEESVDLSKVEIWNKVPDMDSRHSKDLSLILKNGNLLGKEVPAKPTITITAHNSAKTTNDLQCDDLPDPSITPSRGWNSPHISDDELPDIPDDIAIRCNSPGTSTCGKLSGRTPCKGARATLIVAPLSVISNWHNQLEDHIHENAHMEIYTYYGSSRTKDPTLLSKQDVVLTTYSTLAADAKGKSTLLKVDWLRIVLDEGHAIRNPNAQQTKAICQLKAERKWILTGTPIQNSMKDLWSLVNFLQINPFTDKQWWRRTIERPLDQGEESALRRVCHLMSAIALRRTKNQKINDKPLVELPDRKVFVEHIKMSEEERNVYEAMQNEGKVIVSKYFRQGTLLHNYGEVLAILMRLRQLCCHPLLIAKAAAAVKEVLENVEAASSSGNDGLSTELREKLISALLMVLGSGSDEECAICLDMLKEPVITHCAHVYCQTCIGAVIRTDKPKCPLCRGDIDESKLLEVPPEQLQEPEDCEDDVITSENWKSSSKVDAVINALVTLREEDNTIRSLVVSQFTSLLSLLEIPLRARGFRFTRLDGTMSLKMRIRAVEEFMDPSPVAPTIMLLSLKAGGVGINLTSASRVFLMDPAWNPAAEEQCFDRCHRLGQKRDVIITKFIVDDSVEVRMMELQEKKRKLMQGVFGASKKETAEQKRQNRIKDIKSLMNF</sequence>
<keyword evidence="5" id="KW-0378">Hydrolase</keyword>
<dbReference type="Gene3D" id="3.40.50.10810">
    <property type="entry name" value="Tandem AAA-ATPase domain"/>
    <property type="match status" value="2"/>
</dbReference>
<dbReference type="SMART" id="SM00490">
    <property type="entry name" value="HELICc"/>
    <property type="match status" value="1"/>
</dbReference>
<dbReference type="InterPro" id="IPR001650">
    <property type="entry name" value="Helicase_C-like"/>
</dbReference>
<feature type="domain" description="Helicase C-terminal" evidence="14">
    <location>
        <begin position="1315"/>
        <end position="1470"/>
    </location>
</feature>
<evidence type="ECO:0000256" key="5">
    <source>
        <dbReference type="ARBA" id="ARBA00022801"/>
    </source>
</evidence>
<evidence type="ECO:0000256" key="7">
    <source>
        <dbReference type="ARBA" id="ARBA00022833"/>
    </source>
</evidence>
<protein>
    <submittedName>
        <fullName evidence="15">Helicase-like transcription factor</fullName>
    </submittedName>
</protein>
<dbReference type="InterPro" id="IPR014905">
    <property type="entry name" value="HIRAN"/>
</dbReference>
<keyword evidence="2" id="KW-0479">Metal-binding</keyword>
<feature type="compositionally biased region" description="Polar residues" evidence="11">
    <location>
        <begin position="494"/>
        <end position="515"/>
    </location>
</feature>
<dbReference type="GO" id="GO:0008270">
    <property type="term" value="F:zinc ion binding"/>
    <property type="evidence" value="ECO:0007669"/>
    <property type="project" value="UniProtKB-KW"/>
</dbReference>
<dbReference type="SMART" id="SM00487">
    <property type="entry name" value="DEXDc"/>
    <property type="match status" value="1"/>
</dbReference>
<keyword evidence="16" id="KW-1185">Reference proteome</keyword>
<dbReference type="InterPro" id="IPR027417">
    <property type="entry name" value="P-loop_NTPase"/>
</dbReference>
<dbReference type="EMBL" id="NEDP02004782">
    <property type="protein sequence ID" value="OWF44406.1"/>
    <property type="molecule type" value="Genomic_DNA"/>
</dbReference>
<dbReference type="InterPro" id="IPR001841">
    <property type="entry name" value="Znf_RING"/>
</dbReference>
<dbReference type="InterPro" id="IPR038718">
    <property type="entry name" value="SNF2-like_sf"/>
</dbReference>
<dbReference type="PROSITE" id="PS51192">
    <property type="entry name" value="HELICASE_ATP_BIND_1"/>
    <property type="match status" value="1"/>
</dbReference>
<dbReference type="PANTHER" id="PTHR45626:SF17">
    <property type="entry name" value="HELICASE-LIKE TRANSCRIPTION FACTOR"/>
    <property type="match status" value="1"/>
</dbReference>
<evidence type="ECO:0000256" key="8">
    <source>
        <dbReference type="ARBA" id="ARBA00022840"/>
    </source>
</evidence>
<feature type="compositionally biased region" description="Polar residues" evidence="11">
    <location>
        <begin position="648"/>
        <end position="660"/>
    </location>
</feature>
<feature type="region of interest" description="Disordered" evidence="11">
    <location>
        <begin position="639"/>
        <end position="726"/>
    </location>
</feature>
<evidence type="ECO:0000256" key="6">
    <source>
        <dbReference type="ARBA" id="ARBA00022806"/>
    </source>
</evidence>
<dbReference type="SMART" id="SM00184">
    <property type="entry name" value="RING"/>
    <property type="match status" value="1"/>
</dbReference>
<dbReference type="InterPro" id="IPR017907">
    <property type="entry name" value="Znf_RING_CS"/>
</dbReference>
<dbReference type="GO" id="GO:0005524">
    <property type="term" value="F:ATP binding"/>
    <property type="evidence" value="ECO:0007669"/>
    <property type="project" value="UniProtKB-KW"/>
</dbReference>
<evidence type="ECO:0000256" key="11">
    <source>
        <dbReference type="SAM" id="MobiDB-lite"/>
    </source>
</evidence>
<feature type="region of interest" description="Disordered" evidence="11">
    <location>
        <begin position="176"/>
        <end position="203"/>
    </location>
</feature>
<dbReference type="CDD" id="cd16509">
    <property type="entry name" value="RING-HC_HLTF"/>
    <property type="match status" value="1"/>
</dbReference>
<feature type="region of interest" description="Disordered" evidence="11">
    <location>
        <begin position="391"/>
        <end position="557"/>
    </location>
</feature>
<keyword evidence="4 10" id="KW-0863">Zinc-finger</keyword>
<feature type="compositionally biased region" description="Basic residues" evidence="11">
    <location>
        <begin position="450"/>
        <end position="460"/>
    </location>
</feature>
<dbReference type="Pfam" id="PF13923">
    <property type="entry name" value="zf-C3HC4_2"/>
    <property type="match status" value="1"/>
</dbReference>
<feature type="domain" description="Helicase ATP-binding" evidence="13">
    <location>
        <begin position="945"/>
        <end position="1071"/>
    </location>
</feature>
<dbReference type="OrthoDB" id="276744at2759"/>
<dbReference type="PROSITE" id="PS51194">
    <property type="entry name" value="HELICASE_CTER"/>
    <property type="match status" value="1"/>
</dbReference>
<dbReference type="Gene3D" id="3.40.50.300">
    <property type="entry name" value="P-loop containing nucleotide triphosphate hydrolases"/>
    <property type="match status" value="1"/>
</dbReference>
<dbReference type="InterPro" id="IPR014001">
    <property type="entry name" value="Helicase_ATP-bd"/>
</dbReference>
<dbReference type="PANTHER" id="PTHR45626">
    <property type="entry name" value="TRANSCRIPTION TERMINATION FACTOR 2-RELATED"/>
    <property type="match status" value="1"/>
</dbReference>
<organism evidence="15 16">
    <name type="scientific">Mizuhopecten yessoensis</name>
    <name type="common">Japanese scallop</name>
    <name type="synonym">Patinopecten yessoensis</name>
    <dbReference type="NCBI Taxonomy" id="6573"/>
    <lineage>
        <taxon>Eukaryota</taxon>
        <taxon>Metazoa</taxon>
        <taxon>Spiralia</taxon>
        <taxon>Lophotrochozoa</taxon>
        <taxon>Mollusca</taxon>
        <taxon>Bivalvia</taxon>
        <taxon>Autobranchia</taxon>
        <taxon>Pteriomorphia</taxon>
        <taxon>Pectinida</taxon>
        <taxon>Pectinoidea</taxon>
        <taxon>Pectinidae</taxon>
        <taxon>Mizuhopecten</taxon>
    </lineage>
</organism>
<dbReference type="InterPro" id="IPR049730">
    <property type="entry name" value="SNF2/RAD54-like_C"/>
</dbReference>
<keyword evidence="3" id="KW-0547">Nucleotide-binding</keyword>
<evidence type="ECO:0000259" key="12">
    <source>
        <dbReference type="PROSITE" id="PS50089"/>
    </source>
</evidence>
<evidence type="ECO:0000313" key="16">
    <source>
        <dbReference type="Proteomes" id="UP000242188"/>
    </source>
</evidence>
<dbReference type="STRING" id="6573.A0A210Q6P6"/>
<dbReference type="CDD" id="cd18793">
    <property type="entry name" value="SF2_C_SNF"/>
    <property type="match status" value="1"/>
</dbReference>
<evidence type="ECO:0000256" key="3">
    <source>
        <dbReference type="ARBA" id="ARBA00022741"/>
    </source>
</evidence>
<evidence type="ECO:0000259" key="13">
    <source>
        <dbReference type="PROSITE" id="PS51192"/>
    </source>
</evidence>
<dbReference type="PROSITE" id="PS00518">
    <property type="entry name" value="ZF_RING_1"/>
    <property type="match status" value="1"/>
</dbReference>
<comment type="caution">
    <text evidence="15">The sequence shown here is derived from an EMBL/GenBank/DDBJ whole genome shotgun (WGS) entry which is preliminary data.</text>
</comment>
<keyword evidence="8" id="KW-0067">ATP-binding</keyword>
<dbReference type="SUPFAM" id="SSF52540">
    <property type="entry name" value="P-loop containing nucleoside triphosphate hydrolases"/>
    <property type="match status" value="3"/>
</dbReference>
<dbReference type="Pfam" id="PF00271">
    <property type="entry name" value="Helicase_C"/>
    <property type="match status" value="1"/>
</dbReference>
<comment type="subcellular location">
    <subcellularLocation>
        <location evidence="1">Nucleus</location>
    </subcellularLocation>
</comment>
<dbReference type="InterPro" id="IPR000330">
    <property type="entry name" value="SNF2_N"/>
</dbReference>